<evidence type="ECO:0000313" key="2">
    <source>
        <dbReference type="Proteomes" id="UP000657918"/>
    </source>
</evidence>
<dbReference type="AlphaFoldDB" id="A0A835N875"/>
<organism evidence="1 2">
    <name type="scientific">Salix dunnii</name>
    <dbReference type="NCBI Taxonomy" id="1413687"/>
    <lineage>
        <taxon>Eukaryota</taxon>
        <taxon>Viridiplantae</taxon>
        <taxon>Streptophyta</taxon>
        <taxon>Embryophyta</taxon>
        <taxon>Tracheophyta</taxon>
        <taxon>Spermatophyta</taxon>
        <taxon>Magnoliopsida</taxon>
        <taxon>eudicotyledons</taxon>
        <taxon>Gunneridae</taxon>
        <taxon>Pentapetalae</taxon>
        <taxon>rosids</taxon>
        <taxon>fabids</taxon>
        <taxon>Malpighiales</taxon>
        <taxon>Salicaceae</taxon>
        <taxon>Saliceae</taxon>
        <taxon>Salix</taxon>
    </lineage>
</organism>
<comment type="caution">
    <text evidence="1">The sequence shown here is derived from an EMBL/GenBank/DDBJ whole genome shotgun (WGS) entry which is preliminary data.</text>
</comment>
<dbReference type="EMBL" id="JADGMS010000002">
    <property type="protein sequence ID" value="KAF9688044.1"/>
    <property type="molecule type" value="Genomic_DNA"/>
</dbReference>
<dbReference type="InterPro" id="IPR035513">
    <property type="entry name" value="Invertase/methylesterase_inhib"/>
</dbReference>
<sequence length="189" mass="20976">MTGAKIMSTAEEFLLGLQYSDIFVSVRKGQRNHQVNIGILLAEIKATGKATLKSILEDSLLSKVVQLALVAANIHLSEIAVQFKRRRQLCKTGQNYEFCVKIRMSNPLTLSASTKDTVVNPLEIVRKESVKTSKFFDGLANDRGTRLTLHLKGCASDFDNASRVMNLKVLEGDFATMDVNYALDDSQTY</sequence>
<keyword evidence="2" id="KW-1185">Reference proteome</keyword>
<dbReference type="SUPFAM" id="SSF101148">
    <property type="entry name" value="Plant invertase/pectin methylesterase inhibitor"/>
    <property type="match status" value="1"/>
</dbReference>
<name>A0A835N875_9ROSI</name>
<dbReference type="Gene3D" id="1.20.140.40">
    <property type="entry name" value="Invertase/pectin methylesterase inhibitor family protein"/>
    <property type="match status" value="1"/>
</dbReference>
<dbReference type="CDD" id="cd14859">
    <property type="entry name" value="PMEI_like"/>
    <property type="match status" value="1"/>
</dbReference>
<reference evidence="1 2" key="1">
    <citation type="submission" date="2020-10" db="EMBL/GenBank/DDBJ databases">
        <title>Plant Genome Project.</title>
        <authorList>
            <person name="Zhang R.-G."/>
        </authorList>
    </citation>
    <scope>NUCLEOTIDE SEQUENCE [LARGE SCALE GENOMIC DNA]</scope>
    <source>
        <strain evidence="1">FAFU-HL-1</strain>
        <tissue evidence="1">Leaf</tissue>
    </source>
</reference>
<dbReference type="Proteomes" id="UP000657918">
    <property type="component" value="Unassembled WGS sequence"/>
</dbReference>
<protein>
    <submittedName>
        <fullName evidence="1">Uncharacterized protein</fullName>
    </submittedName>
</protein>
<gene>
    <name evidence="1" type="ORF">SADUNF_Sadunf02G0156000</name>
</gene>
<proteinExistence type="predicted"/>
<accession>A0A835N875</accession>
<evidence type="ECO:0000313" key="1">
    <source>
        <dbReference type="EMBL" id="KAF9688044.1"/>
    </source>
</evidence>